<sequence>MTMPHQVGCDPSAARRTGTSSRLVSLVALVAVAGVTLLGVQQMPTASAAPLAAAACPAGPPNGSPAGPPAPSYDLGPEPSGSGSYGPEPPKTTDAAPKPSQTNGYGSNSKTHGYGPNPSSKPTQSPKPTTIVTPVGSSSTAATTSSSASVNPTGIPSISIPTTFASATATGTAASATTANSTAASASTATTSGYGSTTAASATTASTTAASTETVSTVTASAASSSSAAATTSAASPTAASTASTSSASSSATDVASTTGVSTVTLTTAATNVPAPTNAPYTVAYDERAFTINGKRKLLIVGAIHYPRSTPEMWPELMRRSKEAGINTIETYVFWNLHEPERGQYDFSTDRANLPLFLKLAHEAGLFVSLRIGPYVCAEWNYGGLPIWLRDDPNSKFRTWDPAYMDAMESFVRKAVAVVEPFLPRNGGPIMAMQIENEYGNVIHWNDWHDREYLKWSINLAKSIDAGVPWFMCQQDGTKELIVGCNGFYCDNWIWGNHKNKNDPNTPAMFTELWSGWFQNFGEPRPLRPAEDLAYSAARFYVRSGTYVSYYMWHGGTNFGRTAGNRITTTYDYDAPITEYGFRHATKYAHLAQMHQVLGKYADVIVDNDINGPPGSGDYETHTYGDTSTPNSIVFLSNNHKFDDHDMEFDGTWVKVPHRSVTFLVRDTADGNKWKAVFNTATIQKTTNSDLSSPATAPVHIPLANFASHTEAPGIWNASLAITRDGYHAEQLSITRDKTDCMWYVKEVDNDLQRESGTIYIGNPWDVIHSFIDGVYIGRSESESHDGNNGFRLYAREALEKAGKPTNGKHTVQIMTCASGLFNYGNNFENEKKGLLGKDYVSGQYFSEGTWSFQAGTLGEYMKVFDPSFADNAASPFWMTASNATLPINTPLTWYRTTIPKATIQAEVDKLRARADKEIDHPMLSFALYTGSLERGEVWVNGHSIGRFDNSVKSTWSNKCNEGCDYRWDTTFNVCRTNCGKPSQEYLHVPADWLLNNGNADPQITLFDQRGSDPRTVYLVPLFG</sequence>
<evidence type="ECO:0000256" key="6">
    <source>
        <dbReference type="SAM" id="MobiDB-lite"/>
    </source>
</evidence>
<comment type="similarity">
    <text evidence="1 5">Belongs to the glycosyl hydrolase 35 family.</text>
</comment>
<evidence type="ECO:0000256" key="2">
    <source>
        <dbReference type="ARBA" id="ARBA00022801"/>
    </source>
</evidence>
<dbReference type="PRINTS" id="PR00742">
    <property type="entry name" value="GLHYDRLASE35"/>
</dbReference>
<dbReference type="Pfam" id="PF21467">
    <property type="entry name" value="BetaGal_gal-bd"/>
    <property type="match status" value="1"/>
</dbReference>
<dbReference type="InterPro" id="IPR019801">
    <property type="entry name" value="Glyco_hydro_35_CS"/>
</dbReference>
<dbReference type="SUPFAM" id="SSF49785">
    <property type="entry name" value="Galactose-binding domain-like"/>
    <property type="match status" value="1"/>
</dbReference>
<evidence type="ECO:0000256" key="3">
    <source>
        <dbReference type="ARBA" id="ARBA00023295"/>
    </source>
</evidence>
<dbReference type="Pfam" id="PF01301">
    <property type="entry name" value="Glyco_hydro_35"/>
    <property type="match status" value="1"/>
</dbReference>
<dbReference type="Gene3D" id="3.20.20.80">
    <property type="entry name" value="Glycosidases"/>
    <property type="match status" value="1"/>
</dbReference>
<reference evidence="9 10" key="1">
    <citation type="submission" date="2023-09" db="EMBL/GenBank/DDBJ databases">
        <title>Pangenome analysis of Batrachochytrium dendrobatidis and related Chytrids.</title>
        <authorList>
            <person name="Yacoub M.N."/>
            <person name="Stajich J.E."/>
            <person name="James T.Y."/>
        </authorList>
    </citation>
    <scope>NUCLEOTIDE SEQUENCE [LARGE SCALE GENOMIC DNA]</scope>
    <source>
        <strain evidence="9 10">JEL0888</strain>
    </source>
</reference>
<feature type="domain" description="Beta-galactosidase galactose-binding" evidence="8">
    <location>
        <begin position="924"/>
        <end position="999"/>
    </location>
</feature>
<dbReference type="InterPro" id="IPR008979">
    <property type="entry name" value="Galactose-bd-like_sf"/>
</dbReference>
<evidence type="ECO:0000313" key="10">
    <source>
        <dbReference type="Proteomes" id="UP001527925"/>
    </source>
</evidence>
<evidence type="ECO:0000259" key="7">
    <source>
        <dbReference type="Pfam" id="PF01301"/>
    </source>
</evidence>
<evidence type="ECO:0000256" key="5">
    <source>
        <dbReference type="RuleBase" id="RU003679"/>
    </source>
</evidence>
<comment type="catalytic activity">
    <reaction evidence="4">
        <text>Hydrolysis of terminal non-reducing beta-D-galactose residues in beta-D-galactosides.</text>
        <dbReference type="EC" id="3.2.1.23"/>
    </reaction>
</comment>
<organism evidence="9 10">
    <name type="scientific">Polyrhizophydium stewartii</name>
    <dbReference type="NCBI Taxonomy" id="2732419"/>
    <lineage>
        <taxon>Eukaryota</taxon>
        <taxon>Fungi</taxon>
        <taxon>Fungi incertae sedis</taxon>
        <taxon>Chytridiomycota</taxon>
        <taxon>Chytridiomycota incertae sedis</taxon>
        <taxon>Chytridiomycetes</taxon>
        <taxon>Rhizophydiales</taxon>
        <taxon>Rhizophydiales incertae sedis</taxon>
        <taxon>Polyrhizophydium</taxon>
    </lineage>
</organism>
<dbReference type="Proteomes" id="UP001527925">
    <property type="component" value="Unassembled WGS sequence"/>
</dbReference>
<feature type="compositionally biased region" description="Low complexity" evidence="6">
    <location>
        <begin position="116"/>
        <end position="130"/>
    </location>
</feature>
<dbReference type="InterPro" id="IPR048913">
    <property type="entry name" value="BetaGal_gal-bd"/>
</dbReference>
<evidence type="ECO:0000256" key="1">
    <source>
        <dbReference type="ARBA" id="ARBA00009809"/>
    </source>
</evidence>
<dbReference type="EMBL" id="JADGIZ020000083">
    <property type="protein sequence ID" value="KAL2911931.1"/>
    <property type="molecule type" value="Genomic_DNA"/>
</dbReference>
<feature type="region of interest" description="Disordered" evidence="6">
    <location>
        <begin position="53"/>
        <end position="154"/>
    </location>
</feature>
<name>A0ABR4MXF6_9FUNG</name>
<accession>A0ABR4MXF6</accession>
<dbReference type="EC" id="3.2.1.23" evidence="4"/>
<keyword evidence="2 4" id="KW-0378">Hydrolase</keyword>
<evidence type="ECO:0000259" key="8">
    <source>
        <dbReference type="Pfam" id="PF21467"/>
    </source>
</evidence>
<feature type="compositionally biased region" description="Low complexity" evidence="6">
    <location>
        <begin position="76"/>
        <end position="86"/>
    </location>
</feature>
<feature type="compositionally biased region" description="Low complexity" evidence="6">
    <location>
        <begin position="137"/>
        <end position="149"/>
    </location>
</feature>
<keyword evidence="3 4" id="KW-0326">Glycosidase</keyword>
<dbReference type="PANTHER" id="PTHR23421">
    <property type="entry name" value="BETA-GALACTOSIDASE RELATED"/>
    <property type="match status" value="1"/>
</dbReference>
<gene>
    <name evidence="9" type="primary">BGAL8_5</name>
    <name evidence="9" type="ORF">HK105_208595</name>
</gene>
<dbReference type="Gene3D" id="2.60.120.260">
    <property type="entry name" value="Galactose-binding domain-like"/>
    <property type="match status" value="1"/>
</dbReference>
<feature type="region of interest" description="Disordered" evidence="6">
    <location>
        <begin position="222"/>
        <end position="254"/>
    </location>
</feature>
<dbReference type="InterPro" id="IPR031330">
    <property type="entry name" value="Gly_Hdrlase_35_cat"/>
</dbReference>
<feature type="domain" description="Glycoside hydrolase 35 catalytic" evidence="7">
    <location>
        <begin position="290"/>
        <end position="596"/>
    </location>
</feature>
<dbReference type="SUPFAM" id="SSF51445">
    <property type="entry name" value="(Trans)glycosidases"/>
    <property type="match status" value="1"/>
</dbReference>
<feature type="region of interest" description="Disordered" evidence="6">
    <location>
        <begin position="176"/>
        <end position="210"/>
    </location>
</feature>
<feature type="compositionally biased region" description="Polar residues" evidence="6">
    <location>
        <begin position="99"/>
        <end position="111"/>
    </location>
</feature>
<dbReference type="PROSITE" id="PS01182">
    <property type="entry name" value="GLYCOSYL_HYDROL_F35"/>
    <property type="match status" value="1"/>
</dbReference>
<evidence type="ECO:0000256" key="4">
    <source>
        <dbReference type="RuleBase" id="RU000675"/>
    </source>
</evidence>
<dbReference type="InterPro" id="IPR001944">
    <property type="entry name" value="Glycoside_Hdrlase_35"/>
</dbReference>
<dbReference type="InterPro" id="IPR017853">
    <property type="entry name" value="GH"/>
</dbReference>
<keyword evidence="10" id="KW-1185">Reference proteome</keyword>
<evidence type="ECO:0000313" key="9">
    <source>
        <dbReference type="EMBL" id="KAL2911931.1"/>
    </source>
</evidence>
<comment type="caution">
    <text evidence="9">The sequence shown here is derived from an EMBL/GenBank/DDBJ whole genome shotgun (WGS) entry which is preliminary data.</text>
</comment>
<feature type="compositionally biased region" description="Pro residues" evidence="6">
    <location>
        <begin position="58"/>
        <end position="71"/>
    </location>
</feature>
<protein>
    <recommendedName>
        <fullName evidence="4">Beta-galactosidase</fullName>
        <ecNumber evidence="4">3.2.1.23</ecNumber>
    </recommendedName>
</protein>
<proteinExistence type="inferred from homology"/>